<dbReference type="Proteomes" id="UP000464688">
    <property type="component" value="Chromosome"/>
</dbReference>
<dbReference type="EMBL" id="CP047267">
    <property type="protein sequence ID" value="QHF10447.1"/>
    <property type="molecule type" value="Genomic_DNA"/>
</dbReference>
<organism evidence="1 2">
    <name type="scientific">Pseudomonas syringae UB303</name>
    <dbReference type="NCBI Taxonomy" id="1357287"/>
    <lineage>
        <taxon>Bacteria</taxon>
        <taxon>Pseudomonadati</taxon>
        <taxon>Pseudomonadota</taxon>
        <taxon>Gammaproteobacteria</taxon>
        <taxon>Pseudomonadales</taxon>
        <taxon>Pseudomonadaceae</taxon>
        <taxon>Pseudomonas</taxon>
        <taxon>Pseudomonas syringae</taxon>
    </lineage>
</organism>
<evidence type="ECO:0000313" key="1">
    <source>
        <dbReference type="EMBL" id="QHF10447.1"/>
    </source>
</evidence>
<name>A0AAJ4B4B3_PSESX</name>
<evidence type="ECO:0000313" key="2">
    <source>
        <dbReference type="Proteomes" id="UP000464688"/>
    </source>
</evidence>
<reference evidence="1 2" key="1">
    <citation type="journal article" date="2014" name="Genome Announc.">
        <title>Draft Genome Sequences of a Phylogenetically Diverse Suite of Pseudomonas syringae Strains from Multiple Source Populations.</title>
        <authorList>
            <person name="Baltrus D.A."/>
            <person name="Yourstone S."/>
            <person name="Lind A."/>
            <person name="Guilbaud C."/>
            <person name="Sands D.C."/>
            <person name="Jones C.D."/>
            <person name="Morris C.E."/>
            <person name="Dangl J.L."/>
        </authorList>
    </citation>
    <scope>NUCLEOTIDE SEQUENCE [LARGE SCALE GENOMIC DNA]</scope>
    <source>
        <strain evidence="1 2">UB303</strain>
    </source>
</reference>
<accession>A0AAJ4B4B3</accession>
<protein>
    <submittedName>
        <fullName evidence="1">Uncharacterized protein</fullName>
    </submittedName>
</protein>
<proteinExistence type="predicted"/>
<dbReference type="RefSeq" id="WP_159372314.1">
    <property type="nucleotide sequence ID" value="NZ_CP047267.1"/>
</dbReference>
<sequence>MTVSFLRKAAVGIAYTLHSNSNGRECKIGLKSGVPPRKGAMITVSDGGTIIKFDK</sequence>
<dbReference type="AlphaFoldDB" id="A0AAJ4B4B3"/>
<gene>
    <name evidence="1" type="ORF">N026_24540</name>
</gene>